<protein>
    <recommendedName>
        <fullName evidence="3">DUF3822 domain-containing protein</fullName>
    </recommendedName>
</protein>
<dbReference type="Gene3D" id="3.30.420.260">
    <property type="match status" value="1"/>
</dbReference>
<sequence>MVQIDNNISDKRIRLTIRIGEGSMMFAVGDPQADDNIVFEPYELNNSISIAANLREAFKKSELLQSGYKRVLLVVDTPTMLVPLDEYREQDVETLYKHTFKWQRSEDIVTSILPELNAVAVFAVNKDLKMVVDDHFSDIRVQPLMQAVWTHLYRRAFTGTRQKLFAYFHDKRMEVMRFQRNRFEFSNSYEATGTSDILYFLLYVWKLMGMDRGDNELYMVGNVPNRDEMRGELQQFISRNYIMNIETDFNNAEMAKRNDIPYDLKALYLD</sequence>
<organism evidence="1 2">
    <name type="scientific">Prevotella intermedia</name>
    <dbReference type="NCBI Taxonomy" id="28131"/>
    <lineage>
        <taxon>Bacteria</taxon>
        <taxon>Pseudomonadati</taxon>
        <taxon>Bacteroidota</taxon>
        <taxon>Bacteroidia</taxon>
        <taxon>Bacteroidales</taxon>
        <taxon>Prevotellaceae</taxon>
        <taxon>Prevotella</taxon>
    </lineage>
</organism>
<evidence type="ECO:0008006" key="3">
    <source>
        <dbReference type="Google" id="ProtNLM"/>
    </source>
</evidence>
<dbReference type="STRING" id="28131.BWX40_03900"/>
<evidence type="ECO:0000313" key="2">
    <source>
        <dbReference type="Proteomes" id="UP000217431"/>
    </source>
</evidence>
<evidence type="ECO:0000313" key="1">
    <source>
        <dbReference type="EMBL" id="BAU17452.1"/>
    </source>
</evidence>
<dbReference type="InterPro" id="IPR024213">
    <property type="entry name" value="DUF3822"/>
</dbReference>
<dbReference type="RefSeq" id="WP_096405370.1">
    <property type="nucleotide sequence ID" value="NZ_AP014597.1"/>
</dbReference>
<dbReference type="Gene3D" id="3.30.420.250">
    <property type="match status" value="1"/>
</dbReference>
<accession>A0A0S3UIW4</accession>
<dbReference type="CDD" id="cd24013">
    <property type="entry name" value="ASKHA_ATPase_BT3980-like"/>
    <property type="match status" value="1"/>
</dbReference>
<gene>
    <name evidence="1" type="ORF">PIOMA14_I_0944</name>
</gene>
<name>A0A0S3UIW4_PREIN</name>
<dbReference type="Pfam" id="PF12864">
    <property type="entry name" value="DUF3822"/>
    <property type="match status" value="1"/>
</dbReference>
<dbReference type="EMBL" id="AP014597">
    <property type="protein sequence ID" value="BAU17452.1"/>
    <property type="molecule type" value="Genomic_DNA"/>
</dbReference>
<dbReference type="Proteomes" id="UP000217431">
    <property type="component" value="Chromosome I"/>
</dbReference>
<dbReference type="AlphaFoldDB" id="A0A0S3UIW4"/>
<reference evidence="1 2" key="1">
    <citation type="journal article" date="2016" name="DNA Res.">
        <title>The complete genome sequencing of Prevotella intermedia strain OMA14 and a subsequent fine-scale, intra-species genomic comparison reveal an unusual amplification of conjugative and mobile transposons and identify a novel Prevotella-lineage-specific repeat.</title>
        <authorList>
            <person name="Naito M."/>
            <person name="Ogura Y."/>
            <person name="Itoh T."/>
            <person name="Shoji M."/>
            <person name="Okamoto M."/>
            <person name="Hayashi T."/>
            <person name="Nakayama K."/>
        </authorList>
    </citation>
    <scope>NUCLEOTIDE SEQUENCE [LARGE SCALE GENOMIC DNA]</scope>
    <source>
        <strain evidence="1 2">OMA14</strain>
    </source>
</reference>
<proteinExistence type="predicted"/>